<sequence>MEPSLHLHPSVTAFSQPDAIKAAQTDIDNEIQRLNNCICSLKSRRNSLCHVSRLPPEVLSEVFLVLSEQLQAQDRFKADFRWTLVAHVCRLWRDIALQHGRLWGKIDMTKPDPTTAFVGRSKGAPLAIRESFTGSLAELPITFADPSYRYRELHLRAKDGQLGPNVLQVLNSPIHAPVLESLVLEVSDNYPEYTLPATVFDYKAPALTRLQLQNVRLEWPAALFPSLTHLSIHHSGNTSLPRPSVSQVLTTLKNMPLLEYLHLVDQTIFEQPIPLNYVSPEELPSVPLPHLATLQLFGTTYDCTTLLSHITLSSFVDLEIHCTGVENVPEIQALMNFVKDNFARNSTINDSSLLSVRTNVGAGELSVNVDMVADAVPKRLLSLGVYPRVVEFFESRVSTVLPIIFDSIPAAATKRLDVRSKFPISTEAWTRVLNRMSEVRVLDTCFAGAVNLAHVLGSPIDNTPSFFAKQLGSLTFSGVSFTHKTSQQLRFYEVLLDCLQKRSNGDHRIKNLNFHSCSDVKATVPSQFRKVAHTVRWDQELEEDLMMLSSE</sequence>
<keyword evidence="3" id="KW-1185">Reference proteome</keyword>
<dbReference type="SUPFAM" id="SSF52047">
    <property type="entry name" value="RNI-like"/>
    <property type="match status" value="1"/>
</dbReference>
<reference evidence="2" key="2">
    <citation type="submission" date="2020-11" db="EMBL/GenBank/DDBJ databases">
        <authorList>
            <consortium name="DOE Joint Genome Institute"/>
            <person name="Kuo A."/>
            <person name="Miyauchi S."/>
            <person name="Kiss E."/>
            <person name="Drula E."/>
            <person name="Kohler A."/>
            <person name="Sanchez-Garcia M."/>
            <person name="Andreopoulos B."/>
            <person name="Barry K.W."/>
            <person name="Bonito G."/>
            <person name="Buee M."/>
            <person name="Carver A."/>
            <person name="Chen C."/>
            <person name="Cichocki N."/>
            <person name="Clum A."/>
            <person name="Culley D."/>
            <person name="Crous P.W."/>
            <person name="Fauchery L."/>
            <person name="Girlanda M."/>
            <person name="Hayes R."/>
            <person name="Keri Z."/>
            <person name="Labutti K."/>
            <person name="Lipzen A."/>
            <person name="Lombard V."/>
            <person name="Magnuson J."/>
            <person name="Maillard F."/>
            <person name="Morin E."/>
            <person name="Murat C."/>
            <person name="Nolan M."/>
            <person name="Ohm R."/>
            <person name="Pangilinan J."/>
            <person name="Pereira M."/>
            <person name="Perotto S."/>
            <person name="Peter M."/>
            <person name="Riley R."/>
            <person name="Sitrit Y."/>
            <person name="Stielow B."/>
            <person name="Szollosi G."/>
            <person name="Zifcakova L."/>
            <person name="Stursova M."/>
            <person name="Spatafora J.W."/>
            <person name="Tedersoo L."/>
            <person name="Vaario L.-M."/>
            <person name="Yamada A."/>
            <person name="Yan M."/>
            <person name="Wang P."/>
            <person name="Xu J."/>
            <person name="Bruns T."/>
            <person name="Baldrian P."/>
            <person name="Vilgalys R."/>
            <person name="Henrissat B."/>
            <person name="Grigoriev I.V."/>
            <person name="Hibbett D."/>
            <person name="Nagy L.G."/>
            <person name="Martin F.M."/>
        </authorList>
    </citation>
    <scope>NUCLEOTIDE SEQUENCE</scope>
    <source>
        <strain evidence="2">UH-Tt-Lm1</strain>
    </source>
</reference>
<dbReference type="InterPro" id="IPR036047">
    <property type="entry name" value="F-box-like_dom_sf"/>
</dbReference>
<dbReference type="SUPFAM" id="SSF81383">
    <property type="entry name" value="F-box domain"/>
    <property type="match status" value="1"/>
</dbReference>
<dbReference type="Pfam" id="PF12937">
    <property type="entry name" value="F-box-like"/>
    <property type="match status" value="1"/>
</dbReference>
<protein>
    <recommendedName>
        <fullName evidence="1">F-box domain-containing protein</fullName>
    </recommendedName>
</protein>
<feature type="domain" description="F-box" evidence="1">
    <location>
        <begin position="52"/>
        <end position="108"/>
    </location>
</feature>
<evidence type="ECO:0000313" key="2">
    <source>
        <dbReference type="EMBL" id="KAF9788649.1"/>
    </source>
</evidence>
<dbReference type="Proteomes" id="UP000736335">
    <property type="component" value="Unassembled WGS sequence"/>
</dbReference>
<dbReference type="Gene3D" id="3.80.10.10">
    <property type="entry name" value="Ribonuclease Inhibitor"/>
    <property type="match status" value="1"/>
</dbReference>
<dbReference type="Gene3D" id="1.20.1280.50">
    <property type="match status" value="1"/>
</dbReference>
<name>A0A9P6HKD4_9AGAM</name>
<dbReference type="AlphaFoldDB" id="A0A9P6HKD4"/>
<organism evidence="2 3">
    <name type="scientific">Thelephora terrestris</name>
    <dbReference type="NCBI Taxonomy" id="56493"/>
    <lineage>
        <taxon>Eukaryota</taxon>
        <taxon>Fungi</taxon>
        <taxon>Dikarya</taxon>
        <taxon>Basidiomycota</taxon>
        <taxon>Agaricomycotina</taxon>
        <taxon>Agaricomycetes</taxon>
        <taxon>Thelephorales</taxon>
        <taxon>Thelephoraceae</taxon>
        <taxon>Thelephora</taxon>
    </lineage>
</organism>
<comment type="caution">
    <text evidence="2">The sequence shown here is derived from an EMBL/GenBank/DDBJ whole genome shotgun (WGS) entry which is preliminary data.</text>
</comment>
<evidence type="ECO:0000313" key="3">
    <source>
        <dbReference type="Proteomes" id="UP000736335"/>
    </source>
</evidence>
<dbReference type="OrthoDB" id="2884925at2759"/>
<proteinExistence type="predicted"/>
<dbReference type="EMBL" id="WIUZ02000004">
    <property type="protein sequence ID" value="KAF9788649.1"/>
    <property type="molecule type" value="Genomic_DNA"/>
</dbReference>
<dbReference type="PANTHER" id="PTHR38926:SF5">
    <property type="entry name" value="F-BOX AND LEUCINE-RICH REPEAT PROTEIN 6"/>
    <property type="match status" value="1"/>
</dbReference>
<reference evidence="2" key="1">
    <citation type="journal article" date="2020" name="Nat. Commun.">
        <title>Large-scale genome sequencing of mycorrhizal fungi provides insights into the early evolution of symbiotic traits.</title>
        <authorList>
            <person name="Miyauchi S."/>
            <person name="Kiss E."/>
            <person name="Kuo A."/>
            <person name="Drula E."/>
            <person name="Kohler A."/>
            <person name="Sanchez-Garcia M."/>
            <person name="Morin E."/>
            <person name="Andreopoulos B."/>
            <person name="Barry K.W."/>
            <person name="Bonito G."/>
            <person name="Buee M."/>
            <person name="Carver A."/>
            <person name="Chen C."/>
            <person name="Cichocki N."/>
            <person name="Clum A."/>
            <person name="Culley D."/>
            <person name="Crous P.W."/>
            <person name="Fauchery L."/>
            <person name="Girlanda M."/>
            <person name="Hayes R.D."/>
            <person name="Keri Z."/>
            <person name="LaButti K."/>
            <person name="Lipzen A."/>
            <person name="Lombard V."/>
            <person name="Magnuson J."/>
            <person name="Maillard F."/>
            <person name="Murat C."/>
            <person name="Nolan M."/>
            <person name="Ohm R.A."/>
            <person name="Pangilinan J."/>
            <person name="Pereira M.F."/>
            <person name="Perotto S."/>
            <person name="Peter M."/>
            <person name="Pfister S."/>
            <person name="Riley R."/>
            <person name="Sitrit Y."/>
            <person name="Stielow J.B."/>
            <person name="Szollosi G."/>
            <person name="Zifcakova L."/>
            <person name="Stursova M."/>
            <person name="Spatafora J.W."/>
            <person name="Tedersoo L."/>
            <person name="Vaario L.M."/>
            <person name="Yamada A."/>
            <person name="Yan M."/>
            <person name="Wang P."/>
            <person name="Xu J."/>
            <person name="Bruns T."/>
            <person name="Baldrian P."/>
            <person name="Vilgalys R."/>
            <person name="Dunand C."/>
            <person name="Henrissat B."/>
            <person name="Grigoriev I.V."/>
            <person name="Hibbett D."/>
            <person name="Nagy L.G."/>
            <person name="Martin F.M."/>
        </authorList>
    </citation>
    <scope>NUCLEOTIDE SEQUENCE</scope>
    <source>
        <strain evidence="2">UH-Tt-Lm1</strain>
    </source>
</reference>
<dbReference type="PANTHER" id="PTHR38926">
    <property type="entry name" value="F-BOX DOMAIN CONTAINING PROTEIN, EXPRESSED"/>
    <property type="match status" value="1"/>
</dbReference>
<accession>A0A9P6HKD4</accession>
<evidence type="ECO:0000259" key="1">
    <source>
        <dbReference type="Pfam" id="PF12937"/>
    </source>
</evidence>
<gene>
    <name evidence="2" type="ORF">BJ322DRAFT_652258</name>
</gene>
<dbReference type="InterPro" id="IPR032675">
    <property type="entry name" value="LRR_dom_sf"/>
</dbReference>
<dbReference type="InterPro" id="IPR001810">
    <property type="entry name" value="F-box_dom"/>
</dbReference>